<feature type="domain" description="VWFA" evidence="3">
    <location>
        <begin position="271"/>
        <end position="449"/>
    </location>
</feature>
<sequence>MKTNTKILVALLLLCVSSIINAQSIKITGVITDPANDPIIGCTISEKGTNNQTMSDIDGNYSITVQANSTIVFSYIGYVSKEIKVKIPENINITLEEDSHMLSETVVIGFNYVKKKDVTSAMSTSSGRRQKAGKSKPSAPQKPSISISQSDMKSTLEYNKKNKNEEYGAYVENSFKSPLDEALSTLSIDVDAASYTNFRRYVNQGEFPPKDAIRVEEFINYFKYKNDEPTTKDPVKVTTEVGQCPWNEQHRLVRIGVKARETEKENLPPSNLVFLIDVSGSMAGATRLDLVKKSMNLLVNNLRNTDRVAIVVYASEVGEKLASTPGSEKQKIKEVIDGLVASGSTNGAGGIQKAYEIAEKNFIKGGNNRIILCTDGDFNVGVSSNEGLQELIEKKRKSGIFLSILGYGMGNYKDAKMQILAEKGNGNASYIDNMQEANRVLVQEFSGTLFAVAKDVKLQIEFNPAQVQAYRLIGYESRILNKEDFNDDTKDAGEMGVGQTVTALYEVIPVGVKTNKLPKVDKLKYQKAAKSNENIILTDSPELLTVKLRYKEPDKDNSVNMELPVLDNKKNDVSSDMHFASAVAMFAQLIKDSDYKGDATYDKVISLAKSGLENDQEGYKAEFIRLIEVTKNLK</sequence>
<feature type="region of interest" description="Disordered" evidence="1">
    <location>
        <begin position="121"/>
        <end position="154"/>
    </location>
</feature>
<dbReference type="InterPro" id="IPR036465">
    <property type="entry name" value="vWFA_dom_sf"/>
</dbReference>
<dbReference type="Gene3D" id="3.40.50.410">
    <property type="entry name" value="von Willebrand factor, type A domain"/>
    <property type="match status" value="1"/>
</dbReference>
<evidence type="ECO:0000313" key="5">
    <source>
        <dbReference type="Proteomes" id="UP000247973"/>
    </source>
</evidence>
<evidence type="ECO:0000256" key="2">
    <source>
        <dbReference type="SAM" id="SignalP"/>
    </source>
</evidence>
<dbReference type="Pfam" id="PF12450">
    <property type="entry name" value="vWF_A"/>
    <property type="match status" value="1"/>
</dbReference>
<gene>
    <name evidence="4" type="ORF">CLV62_101174</name>
</gene>
<accession>A0A2V3PWE8</accession>
<proteinExistence type="predicted"/>
<dbReference type="InterPro" id="IPR051266">
    <property type="entry name" value="CLCR"/>
</dbReference>
<dbReference type="OrthoDB" id="9805121at2"/>
<reference evidence="4 5" key="1">
    <citation type="submission" date="2018-03" db="EMBL/GenBank/DDBJ databases">
        <title>Genomic Encyclopedia of Archaeal and Bacterial Type Strains, Phase II (KMG-II): from individual species to whole genera.</title>
        <authorList>
            <person name="Goeker M."/>
        </authorList>
    </citation>
    <scope>NUCLEOTIDE SEQUENCE [LARGE SCALE GENOMIC DNA]</scope>
    <source>
        <strain evidence="4 5">DSM 100214</strain>
    </source>
</reference>
<dbReference type="SUPFAM" id="SSF49464">
    <property type="entry name" value="Carboxypeptidase regulatory domain-like"/>
    <property type="match status" value="1"/>
</dbReference>
<dbReference type="InterPro" id="IPR002035">
    <property type="entry name" value="VWF_A"/>
</dbReference>
<protein>
    <submittedName>
        <fullName evidence="4">Ca-activated chloride channel family protein</fullName>
    </submittedName>
</protein>
<dbReference type="Pfam" id="PF12034">
    <property type="entry name" value="YfbK_C"/>
    <property type="match status" value="1"/>
</dbReference>
<dbReference type="RefSeq" id="WP_110308889.1">
    <property type="nucleotide sequence ID" value="NZ_QICL01000001.1"/>
</dbReference>
<dbReference type="EMBL" id="QICL01000001">
    <property type="protein sequence ID" value="PXV68908.1"/>
    <property type="molecule type" value="Genomic_DNA"/>
</dbReference>
<organism evidence="4 5">
    <name type="scientific">Dysgonomonas alginatilytica</name>
    <dbReference type="NCBI Taxonomy" id="1605892"/>
    <lineage>
        <taxon>Bacteria</taxon>
        <taxon>Pseudomonadati</taxon>
        <taxon>Bacteroidota</taxon>
        <taxon>Bacteroidia</taxon>
        <taxon>Bacteroidales</taxon>
        <taxon>Dysgonomonadaceae</taxon>
        <taxon>Dysgonomonas</taxon>
    </lineage>
</organism>
<dbReference type="SUPFAM" id="SSF53300">
    <property type="entry name" value="vWA-like"/>
    <property type="match status" value="1"/>
</dbReference>
<dbReference type="SMART" id="SM00327">
    <property type="entry name" value="VWA"/>
    <property type="match status" value="1"/>
</dbReference>
<dbReference type="PANTHER" id="PTHR10579">
    <property type="entry name" value="CALCIUM-ACTIVATED CHLORIDE CHANNEL REGULATOR"/>
    <property type="match status" value="1"/>
</dbReference>
<dbReference type="Proteomes" id="UP000247973">
    <property type="component" value="Unassembled WGS sequence"/>
</dbReference>
<dbReference type="Gene3D" id="2.60.40.1120">
    <property type="entry name" value="Carboxypeptidase-like, regulatory domain"/>
    <property type="match status" value="1"/>
</dbReference>
<dbReference type="AlphaFoldDB" id="A0A2V3PWE8"/>
<dbReference type="InterPro" id="IPR021908">
    <property type="entry name" value="YfbK_C"/>
</dbReference>
<feature type="signal peptide" evidence="2">
    <location>
        <begin position="1"/>
        <end position="22"/>
    </location>
</feature>
<feature type="chain" id="PRO_5016005307" evidence="2">
    <location>
        <begin position="23"/>
        <end position="634"/>
    </location>
</feature>
<dbReference type="Pfam" id="PF13715">
    <property type="entry name" value="CarbopepD_reg_2"/>
    <property type="match status" value="1"/>
</dbReference>
<dbReference type="InterPro" id="IPR022156">
    <property type="entry name" value="Uncharacterised_YfbK_N"/>
</dbReference>
<evidence type="ECO:0000313" key="4">
    <source>
        <dbReference type="EMBL" id="PXV68908.1"/>
    </source>
</evidence>
<dbReference type="CDD" id="cd01465">
    <property type="entry name" value="vWA_subgroup"/>
    <property type="match status" value="1"/>
</dbReference>
<evidence type="ECO:0000259" key="3">
    <source>
        <dbReference type="PROSITE" id="PS50234"/>
    </source>
</evidence>
<keyword evidence="5" id="KW-1185">Reference proteome</keyword>
<evidence type="ECO:0000256" key="1">
    <source>
        <dbReference type="SAM" id="MobiDB-lite"/>
    </source>
</evidence>
<keyword evidence="2" id="KW-0732">Signal</keyword>
<dbReference type="InterPro" id="IPR008969">
    <property type="entry name" value="CarboxyPept-like_regulatory"/>
</dbReference>
<feature type="compositionally biased region" description="Polar residues" evidence="1">
    <location>
        <begin position="141"/>
        <end position="154"/>
    </location>
</feature>
<dbReference type="PANTHER" id="PTHR10579:SF43">
    <property type="entry name" value="ZINC FINGER (C3HC4-TYPE RING FINGER) FAMILY PROTEIN"/>
    <property type="match status" value="1"/>
</dbReference>
<name>A0A2V3PWE8_9BACT</name>
<dbReference type="PROSITE" id="PS50234">
    <property type="entry name" value="VWFA"/>
    <property type="match status" value="1"/>
</dbReference>
<dbReference type="Pfam" id="PF00092">
    <property type="entry name" value="VWA"/>
    <property type="match status" value="1"/>
</dbReference>
<comment type="caution">
    <text evidence="4">The sequence shown here is derived from an EMBL/GenBank/DDBJ whole genome shotgun (WGS) entry which is preliminary data.</text>
</comment>